<dbReference type="Proteomes" id="UP000033187">
    <property type="component" value="Chromosome 1"/>
</dbReference>
<protein>
    <submittedName>
        <fullName evidence="1">Uncharacterized protein</fullName>
    </submittedName>
</protein>
<keyword evidence="2" id="KW-1185">Reference proteome</keyword>
<dbReference type="EMBL" id="LN829119">
    <property type="protein sequence ID" value="CPR18598.1"/>
    <property type="molecule type" value="Genomic_DNA"/>
</dbReference>
<dbReference type="KEGG" id="fiy:BN1229_v1_1782"/>
<evidence type="ECO:0000313" key="2">
    <source>
        <dbReference type="Proteomes" id="UP000033187"/>
    </source>
</evidence>
<dbReference type="AlphaFoldDB" id="A0A0D6JE97"/>
<evidence type="ECO:0000313" key="1">
    <source>
        <dbReference type="EMBL" id="CPR18598.1"/>
    </source>
</evidence>
<sequence>MSSTNSASSSSSGRVPTLISGAHLWGTQLGTTYHAVLPEPKSQKHQGEVNCTRLTCNDLFSSSGRRARSTLLAMRA</sequence>
<gene>
    <name evidence="1" type="ORF">YBN1229_v1_1782</name>
</gene>
<accession>A0A0D6JE97</accession>
<organism evidence="1 2">
    <name type="scientific">Candidatus Filomicrobium marinum</name>
    <dbReference type="NCBI Taxonomy" id="1608628"/>
    <lineage>
        <taxon>Bacteria</taxon>
        <taxon>Pseudomonadati</taxon>
        <taxon>Pseudomonadota</taxon>
        <taxon>Alphaproteobacteria</taxon>
        <taxon>Hyphomicrobiales</taxon>
        <taxon>Hyphomicrobiaceae</taxon>
        <taxon>Filomicrobium</taxon>
    </lineage>
</organism>
<name>A0A0D6JE97_9HYPH</name>
<dbReference type="KEGG" id="fil:BN1229_v1_1779"/>
<reference evidence="2" key="1">
    <citation type="submission" date="2015-02" db="EMBL/GenBank/DDBJ databases">
        <authorList>
            <person name="Chooi Y.-H."/>
        </authorList>
    </citation>
    <scope>NUCLEOTIDE SEQUENCE [LARGE SCALE GENOMIC DNA]</scope>
    <source>
        <strain evidence="2">strain Y</strain>
    </source>
</reference>
<proteinExistence type="predicted"/>